<dbReference type="PANTHER" id="PTHR44051:SF8">
    <property type="entry name" value="GLUTATHIONE S-TRANSFERASE GSTA"/>
    <property type="match status" value="1"/>
</dbReference>
<keyword evidence="4" id="KW-1185">Reference proteome</keyword>
<dbReference type="SFLD" id="SFLDG00358">
    <property type="entry name" value="Main_(cytGST)"/>
    <property type="match status" value="1"/>
</dbReference>
<feature type="domain" description="GST C-terminal" evidence="2">
    <location>
        <begin position="85"/>
        <end position="241"/>
    </location>
</feature>
<evidence type="ECO:0000313" key="3">
    <source>
        <dbReference type="EMBL" id="MFD0945561.1"/>
    </source>
</evidence>
<dbReference type="EMBL" id="JBHTJG010000001">
    <property type="protein sequence ID" value="MFD0945561.1"/>
    <property type="molecule type" value="Genomic_DNA"/>
</dbReference>
<dbReference type="SUPFAM" id="SSF47616">
    <property type="entry name" value="GST C-terminal domain-like"/>
    <property type="match status" value="1"/>
</dbReference>
<dbReference type="CDD" id="cd00570">
    <property type="entry name" value="GST_N_family"/>
    <property type="match status" value="1"/>
</dbReference>
<dbReference type="Proteomes" id="UP001596977">
    <property type="component" value="Unassembled WGS sequence"/>
</dbReference>
<evidence type="ECO:0000259" key="1">
    <source>
        <dbReference type="PROSITE" id="PS50404"/>
    </source>
</evidence>
<accession>A0ABW3H7E7</accession>
<dbReference type="PANTHER" id="PTHR44051">
    <property type="entry name" value="GLUTATHIONE S-TRANSFERASE-RELATED"/>
    <property type="match status" value="1"/>
</dbReference>
<dbReference type="SFLD" id="SFLDS00019">
    <property type="entry name" value="Glutathione_Transferase_(cytos"/>
    <property type="match status" value="1"/>
</dbReference>
<comment type="caution">
    <text evidence="3">The sequence shown here is derived from an EMBL/GenBank/DDBJ whole genome shotgun (WGS) entry which is preliminary data.</text>
</comment>
<dbReference type="Gene3D" id="1.20.1050.10">
    <property type="match status" value="1"/>
</dbReference>
<dbReference type="PROSITE" id="PS50404">
    <property type="entry name" value="GST_NTER"/>
    <property type="match status" value="1"/>
</dbReference>
<reference evidence="4" key="1">
    <citation type="journal article" date="2019" name="Int. J. Syst. Evol. Microbiol.">
        <title>The Global Catalogue of Microorganisms (GCM) 10K type strain sequencing project: providing services to taxonomists for standard genome sequencing and annotation.</title>
        <authorList>
            <consortium name="The Broad Institute Genomics Platform"/>
            <consortium name="The Broad Institute Genome Sequencing Center for Infectious Disease"/>
            <person name="Wu L."/>
            <person name="Ma J."/>
        </authorList>
    </citation>
    <scope>NUCLEOTIDE SEQUENCE [LARGE SCALE GENOMIC DNA]</scope>
    <source>
        <strain evidence="4">CCUG 62982</strain>
    </source>
</reference>
<gene>
    <name evidence="3" type="ORF">ACFQ1E_04330</name>
</gene>
<dbReference type="InterPro" id="IPR010987">
    <property type="entry name" value="Glutathione-S-Trfase_C-like"/>
</dbReference>
<dbReference type="Pfam" id="PF00043">
    <property type="entry name" value="GST_C"/>
    <property type="match status" value="1"/>
</dbReference>
<evidence type="ECO:0000259" key="2">
    <source>
        <dbReference type="PROSITE" id="PS50405"/>
    </source>
</evidence>
<organism evidence="3 4">
    <name type="scientific">Sphingomonas canadensis</name>
    <dbReference type="NCBI Taxonomy" id="1219257"/>
    <lineage>
        <taxon>Bacteria</taxon>
        <taxon>Pseudomonadati</taxon>
        <taxon>Pseudomonadota</taxon>
        <taxon>Alphaproteobacteria</taxon>
        <taxon>Sphingomonadales</taxon>
        <taxon>Sphingomonadaceae</taxon>
        <taxon>Sphingomonas</taxon>
    </lineage>
</organism>
<name>A0ABW3H7E7_9SPHN</name>
<dbReference type="InterPro" id="IPR004045">
    <property type="entry name" value="Glutathione_S-Trfase_N"/>
</dbReference>
<proteinExistence type="predicted"/>
<dbReference type="InterPro" id="IPR036249">
    <property type="entry name" value="Thioredoxin-like_sf"/>
</dbReference>
<protein>
    <submittedName>
        <fullName evidence="3">Glutathione S-transferase family protein</fullName>
    </submittedName>
</protein>
<evidence type="ECO:0000313" key="4">
    <source>
        <dbReference type="Proteomes" id="UP001596977"/>
    </source>
</evidence>
<dbReference type="InterPro" id="IPR036282">
    <property type="entry name" value="Glutathione-S-Trfase_C_sf"/>
</dbReference>
<sequence length="246" mass="27788">MELYFNWNAVCALKVVLCLAEKGVDWTPRHIVLGKFEQLEPGYLAINPAGVVPALVHDGHVILESSVILEYLEDAFPDFALRPAAAADRARMRWWMRQVDDIVHPSVRPISFARFVAPRAKALSEAERAAMLSRTPKKEIADLWDRAAGAPFSDEEIGRYLTSIRKVLISMEEQLRGSRWLAGDMLSLGDIAMAPYFRRFEQLGVTSLWSELPAVSSWWQQMRARPAYAALDRLRLQYAPADHPAA</sequence>
<dbReference type="SUPFAM" id="SSF52833">
    <property type="entry name" value="Thioredoxin-like"/>
    <property type="match status" value="1"/>
</dbReference>
<feature type="domain" description="GST N-terminal" evidence="1">
    <location>
        <begin position="1"/>
        <end position="80"/>
    </location>
</feature>
<dbReference type="Gene3D" id="3.40.30.10">
    <property type="entry name" value="Glutaredoxin"/>
    <property type="match status" value="1"/>
</dbReference>
<dbReference type="InterPro" id="IPR004046">
    <property type="entry name" value="GST_C"/>
</dbReference>
<dbReference type="RefSeq" id="WP_264942201.1">
    <property type="nucleotide sequence ID" value="NZ_JAPDRA010000001.1"/>
</dbReference>
<dbReference type="PROSITE" id="PS50405">
    <property type="entry name" value="GST_CTER"/>
    <property type="match status" value="1"/>
</dbReference>
<dbReference type="InterPro" id="IPR040079">
    <property type="entry name" value="Glutathione_S-Trfase"/>
</dbReference>
<dbReference type="Pfam" id="PF13409">
    <property type="entry name" value="GST_N_2"/>
    <property type="match status" value="1"/>
</dbReference>